<feature type="compositionally biased region" description="Basic residues" evidence="1">
    <location>
        <begin position="263"/>
        <end position="288"/>
    </location>
</feature>
<feature type="transmembrane region" description="Helical" evidence="2">
    <location>
        <begin position="721"/>
        <end position="745"/>
    </location>
</feature>
<feature type="region of interest" description="Disordered" evidence="1">
    <location>
        <begin position="1125"/>
        <end position="1147"/>
    </location>
</feature>
<feature type="compositionally biased region" description="Polar residues" evidence="1">
    <location>
        <begin position="450"/>
        <end position="466"/>
    </location>
</feature>
<feature type="compositionally biased region" description="Polar residues" evidence="1">
    <location>
        <begin position="368"/>
        <end position="378"/>
    </location>
</feature>
<organism evidence="3 4">
    <name type="scientific">Fasciolopsis buskii</name>
    <dbReference type="NCBI Taxonomy" id="27845"/>
    <lineage>
        <taxon>Eukaryota</taxon>
        <taxon>Metazoa</taxon>
        <taxon>Spiralia</taxon>
        <taxon>Lophotrochozoa</taxon>
        <taxon>Platyhelminthes</taxon>
        <taxon>Trematoda</taxon>
        <taxon>Digenea</taxon>
        <taxon>Plagiorchiida</taxon>
        <taxon>Echinostomata</taxon>
        <taxon>Echinostomatoidea</taxon>
        <taxon>Fasciolidae</taxon>
        <taxon>Fasciolopsis</taxon>
    </lineage>
</organism>
<dbReference type="EMBL" id="LUCM01001167">
    <property type="protein sequence ID" value="KAA0199359.1"/>
    <property type="molecule type" value="Genomic_DNA"/>
</dbReference>
<feature type="region of interest" description="Disordered" evidence="1">
    <location>
        <begin position="358"/>
        <end position="378"/>
    </location>
</feature>
<feature type="transmembrane region" description="Helical" evidence="2">
    <location>
        <begin position="490"/>
        <end position="513"/>
    </location>
</feature>
<sequence length="1246" mass="137159">MHTKRASSEKLPPLAYWASPGRFNLTALLQTGRFYLDETGLLVAPNGTRYRIPSGPPEGRKPLRPDRPTGSRSDVITQKGDLFFSEQQDSSKLGHWSLTKSPKLPENSNRFDGISSGKLTLATWNHTKANSEKSELLEAGSRLASTAINTTQLDWNVILLTVILSSIALVCNLALVIFFAWKINRSRVTPRTHGKSASSQKGHSNPMIHFPSNLDESDKQDQCHCLRNRVSSYTDPTKLTASGYGFRSSTFTDHMHVPDRHSFHTRLSRRYRHRRGRRRRPMASRRQHPSYQERDPLVDRNSLHHGDIKSRVLRNDSSLIGDLGQVAPFLNPVDRVELGSSSGGSWHVVVSDGMVSETTADEEEDCDGNTTNGDSGTNSDIYCRKLHSANYHRVSADRRRFLRSDSTPDDIGRLNELRLMMGGLNGRRIMQMDSERRRLDTIKSGGPPQSDGSTCSSNSELQSSMGREQPPAQFPFDLNTVGTIHVCHSLGIHFGLLGVVLSLLQLVVVCTALSRRMLDPSASNVPVTPRTESYLSELTCVMATSLAADTLLCARQYVLGAILLVFWISCYFTISGSNPRVSVQKTTNSICLRKHNGFAEGELRNRSLEINRRQQRYAYLALTHSLPWAVAAGTALLITFGLSSNVEGVVSHRGQIKLNLFFHGLHSLLICPIDQRYNSRTVTETPHLIMTKNKAGFETGNSTTRTNNKDTSVGSNHSLSWSLLILIPLCIHVLLCLIYAIVIRLGMQRPREVKYETQNAIVTGRIVFCVSGMLLALISLEYLSCAVPVVWSMFTFTHTGLGNTEEARPTLYVYRLVLLHLLIDPWLVAFLIRPIMEQMIIHLNRSNDADRTLRSELVLRPWSNRSRARTLPRNEINHSDEMHSSGRPASSSVGLMSCLPLVSRISTAESPALTVPANGQTMLMPCVPSTNFYVSPIQTLPHSTGLDTNLFVPLNDRAVRLTPSQSDALTMGHSHPNQSTLPLPLNFANPVQSVALGTITSGQSSSPSGFNPDIFPQLCEHHQKLLEEHYFVRLSGPDDPPTSSSTEAVIDASNSSSKITTTSLCTGQRVFGQVPRLNPASLKCHDSLLVKPVIRLPPDDLRKATVSVSEPDAGSHLLHQNYPMTEGQSPSSDDPGKFIPGRTPGGQSQATAAVMAAAAAAVAAQAGTMTRSNVDHTGIETPNSTISQLSCSPQPFQQNLMNELKTPLFHSSLSATVPLEPNNNSLQRITATTTTITPTNKLTPRD</sequence>
<gene>
    <name evidence="3" type="ORF">FBUS_01301</name>
</gene>
<feature type="transmembrane region" description="Helical" evidence="2">
    <location>
        <begin position="617"/>
        <end position="642"/>
    </location>
</feature>
<feature type="region of interest" description="Disordered" evidence="1">
    <location>
        <begin position="440"/>
        <end position="469"/>
    </location>
</feature>
<protein>
    <submittedName>
        <fullName evidence="3">Uncharacterized protein</fullName>
    </submittedName>
</protein>
<keyword evidence="2" id="KW-0812">Transmembrane</keyword>
<comment type="caution">
    <text evidence="3">The sequence shown here is derived from an EMBL/GenBank/DDBJ whole genome shotgun (WGS) entry which is preliminary data.</text>
</comment>
<feature type="compositionally biased region" description="Basic and acidic residues" evidence="1">
    <location>
        <begin position="58"/>
        <end position="69"/>
    </location>
</feature>
<feature type="region of interest" description="Disordered" evidence="1">
    <location>
        <begin position="262"/>
        <end position="303"/>
    </location>
</feature>
<feature type="compositionally biased region" description="Basic and acidic residues" evidence="1">
    <location>
        <begin position="291"/>
        <end position="303"/>
    </location>
</feature>
<keyword evidence="2" id="KW-0472">Membrane</keyword>
<proteinExistence type="predicted"/>
<name>A0A8E0S4T5_9TREM</name>
<evidence type="ECO:0000256" key="2">
    <source>
        <dbReference type="SAM" id="Phobius"/>
    </source>
</evidence>
<feature type="compositionally biased region" description="Basic and acidic residues" evidence="1">
    <location>
        <begin position="875"/>
        <end position="884"/>
    </location>
</feature>
<keyword evidence="2" id="KW-1133">Transmembrane helix</keyword>
<feature type="region of interest" description="Disordered" evidence="1">
    <location>
        <begin position="190"/>
        <end position="213"/>
    </location>
</feature>
<dbReference type="OrthoDB" id="6269290at2759"/>
<feature type="transmembrane region" description="Helical" evidence="2">
    <location>
        <begin position="557"/>
        <end position="574"/>
    </location>
</feature>
<reference evidence="3" key="1">
    <citation type="submission" date="2019-05" db="EMBL/GenBank/DDBJ databases">
        <title>Annotation for the trematode Fasciolopsis buski.</title>
        <authorList>
            <person name="Choi Y.-J."/>
        </authorList>
    </citation>
    <scope>NUCLEOTIDE SEQUENCE</scope>
    <source>
        <strain evidence="3">HT</strain>
        <tissue evidence="3">Whole worm</tissue>
    </source>
</reference>
<dbReference type="AlphaFoldDB" id="A0A8E0S4T5"/>
<feature type="region of interest" description="Disordered" evidence="1">
    <location>
        <begin position="870"/>
        <end position="889"/>
    </location>
</feature>
<feature type="transmembrane region" description="Helical" evidence="2">
    <location>
        <begin position="157"/>
        <end position="181"/>
    </location>
</feature>
<feature type="region of interest" description="Disordered" evidence="1">
    <location>
        <begin position="46"/>
        <end position="74"/>
    </location>
</feature>
<evidence type="ECO:0000313" key="4">
    <source>
        <dbReference type="Proteomes" id="UP000728185"/>
    </source>
</evidence>
<evidence type="ECO:0000256" key="1">
    <source>
        <dbReference type="SAM" id="MobiDB-lite"/>
    </source>
</evidence>
<accession>A0A8E0S4T5</accession>
<keyword evidence="4" id="KW-1185">Reference proteome</keyword>
<dbReference type="Proteomes" id="UP000728185">
    <property type="component" value="Unassembled WGS sequence"/>
</dbReference>
<evidence type="ECO:0000313" key="3">
    <source>
        <dbReference type="EMBL" id="KAA0199359.1"/>
    </source>
</evidence>
<feature type="transmembrane region" description="Helical" evidence="2">
    <location>
        <begin position="766"/>
        <end position="791"/>
    </location>
</feature>